<sequence length="235" mass="26097">MSPTTLKEKSLTYIATGKPGTPLDYGAGHVNPNKALDPGLIYDLEFEDYINYLCAINYTRQEIAAITRRSDYTCDKATLDLNYPSFMLILNNTDTTSATFKRVLTNLVDSKAVYRATAWAPSSMKISVKPSELTFEGKNSKAEFSVHVDVDLRGYGMQNSYLGNYGYLSWSEVNGKHVVKSPIVSAYALGKSEKRLVHQLDSQLLKQVASSLEPQKGNQKRSPQKSGSRAEHPKT</sequence>
<feature type="compositionally biased region" description="Polar residues" evidence="3">
    <location>
        <begin position="208"/>
        <end position="217"/>
    </location>
</feature>
<comment type="similarity">
    <text evidence="1">Belongs to the peptidase S8 family.</text>
</comment>
<keyword evidence="6" id="KW-1185">Reference proteome</keyword>
<dbReference type="InterPro" id="IPR041469">
    <property type="entry name" value="Subtilisin-like_FN3"/>
</dbReference>
<dbReference type="InterPro" id="IPR045051">
    <property type="entry name" value="SBT"/>
</dbReference>
<gene>
    <name evidence="5" type="ORF">Sjap_017285</name>
</gene>
<evidence type="ECO:0000256" key="2">
    <source>
        <dbReference type="ARBA" id="ARBA00022729"/>
    </source>
</evidence>
<evidence type="ECO:0000256" key="3">
    <source>
        <dbReference type="SAM" id="MobiDB-lite"/>
    </source>
</evidence>
<dbReference type="GO" id="GO:0004252">
    <property type="term" value="F:serine-type endopeptidase activity"/>
    <property type="evidence" value="ECO:0007669"/>
    <property type="project" value="InterPro"/>
</dbReference>
<feature type="domain" description="Subtilisin-like protease fibronectin type-III" evidence="4">
    <location>
        <begin position="80"/>
        <end position="184"/>
    </location>
</feature>
<accession>A0AAP0NK65</accession>
<dbReference type="Gene3D" id="3.40.50.200">
    <property type="entry name" value="Peptidase S8/S53 domain"/>
    <property type="match status" value="1"/>
</dbReference>
<dbReference type="GO" id="GO:0006508">
    <property type="term" value="P:proteolysis"/>
    <property type="evidence" value="ECO:0007669"/>
    <property type="project" value="InterPro"/>
</dbReference>
<dbReference type="PANTHER" id="PTHR10795">
    <property type="entry name" value="PROPROTEIN CONVERTASE SUBTILISIN/KEXIN"/>
    <property type="match status" value="1"/>
</dbReference>
<comment type="caution">
    <text evidence="5">The sequence shown here is derived from an EMBL/GenBank/DDBJ whole genome shotgun (WGS) entry which is preliminary data.</text>
</comment>
<proteinExistence type="inferred from homology"/>
<dbReference type="Proteomes" id="UP001417504">
    <property type="component" value="Unassembled WGS sequence"/>
</dbReference>
<name>A0AAP0NK65_9MAGN</name>
<dbReference type="InterPro" id="IPR036852">
    <property type="entry name" value="Peptidase_S8/S53_dom_sf"/>
</dbReference>
<feature type="region of interest" description="Disordered" evidence="3">
    <location>
        <begin position="208"/>
        <end position="235"/>
    </location>
</feature>
<evidence type="ECO:0000259" key="4">
    <source>
        <dbReference type="Pfam" id="PF17766"/>
    </source>
</evidence>
<keyword evidence="2" id="KW-0732">Signal</keyword>
<dbReference type="Gene3D" id="2.60.40.2310">
    <property type="match status" value="1"/>
</dbReference>
<evidence type="ECO:0000313" key="5">
    <source>
        <dbReference type="EMBL" id="KAK9109225.1"/>
    </source>
</evidence>
<evidence type="ECO:0000256" key="1">
    <source>
        <dbReference type="ARBA" id="ARBA00011073"/>
    </source>
</evidence>
<protein>
    <recommendedName>
        <fullName evidence="4">Subtilisin-like protease fibronectin type-III domain-containing protein</fullName>
    </recommendedName>
</protein>
<dbReference type="EMBL" id="JBBNAE010000007">
    <property type="protein sequence ID" value="KAK9109225.1"/>
    <property type="molecule type" value="Genomic_DNA"/>
</dbReference>
<organism evidence="5 6">
    <name type="scientific">Stephania japonica</name>
    <dbReference type="NCBI Taxonomy" id="461633"/>
    <lineage>
        <taxon>Eukaryota</taxon>
        <taxon>Viridiplantae</taxon>
        <taxon>Streptophyta</taxon>
        <taxon>Embryophyta</taxon>
        <taxon>Tracheophyta</taxon>
        <taxon>Spermatophyta</taxon>
        <taxon>Magnoliopsida</taxon>
        <taxon>Ranunculales</taxon>
        <taxon>Menispermaceae</taxon>
        <taxon>Menispermoideae</taxon>
        <taxon>Cissampelideae</taxon>
        <taxon>Stephania</taxon>
    </lineage>
</organism>
<dbReference type="AlphaFoldDB" id="A0AAP0NK65"/>
<evidence type="ECO:0000313" key="6">
    <source>
        <dbReference type="Proteomes" id="UP001417504"/>
    </source>
</evidence>
<dbReference type="Pfam" id="PF17766">
    <property type="entry name" value="fn3_6"/>
    <property type="match status" value="1"/>
</dbReference>
<reference evidence="5 6" key="1">
    <citation type="submission" date="2024-01" db="EMBL/GenBank/DDBJ databases">
        <title>Genome assemblies of Stephania.</title>
        <authorList>
            <person name="Yang L."/>
        </authorList>
    </citation>
    <scope>NUCLEOTIDE SEQUENCE [LARGE SCALE GENOMIC DNA]</scope>
    <source>
        <strain evidence="5">QJT</strain>
        <tissue evidence="5">Leaf</tissue>
    </source>
</reference>